<dbReference type="EMBL" id="CP041692">
    <property type="protein sequence ID" value="QDP98800.1"/>
    <property type="molecule type" value="Genomic_DNA"/>
</dbReference>
<feature type="transmembrane region" description="Helical" evidence="1">
    <location>
        <begin position="98"/>
        <end position="121"/>
    </location>
</feature>
<dbReference type="PANTHER" id="PTHR36844:SF1">
    <property type="entry name" value="PROTEASE PRSW"/>
    <property type="match status" value="1"/>
</dbReference>
<keyword evidence="3" id="KW-1185">Reference proteome</keyword>
<feature type="transmembrane region" description="Helical" evidence="1">
    <location>
        <begin position="201"/>
        <end position="218"/>
    </location>
</feature>
<name>A0A516Q5R9_9ACTN</name>
<keyword evidence="1" id="KW-0812">Transmembrane</keyword>
<protein>
    <submittedName>
        <fullName evidence="2">PrsW family intramembrane metalloprotease</fullName>
    </submittedName>
</protein>
<dbReference type="PANTHER" id="PTHR36844">
    <property type="entry name" value="PROTEASE PRSW"/>
    <property type="match status" value="1"/>
</dbReference>
<dbReference type="AlphaFoldDB" id="A0A516Q5R9"/>
<keyword evidence="2" id="KW-0378">Hydrolase</keyword>
<dbReference type="KEGG" id="mik:FOE78_13675"/>
<evidence type="ECO:0000313" key="3">
    <source>
        <dbReference type="Proteomes" id="UP000319263"/>
    </source>
</evidence>
<dbReference type="GO" id="GO:0008237">
    <property type="term" value="F:metallopeptidase activity"/>
    <property type="evidence" value="ECO:0007669"/>
    <property type="project" value="UniProtKB-KW"/>
</dbReference>
<keyword evidence="2" id="KW-0482">Metalloprotease</keyword>
<dbReference type="Pfam" id="PF13367">
    <property type="entry name" value="PrsW-protease"/>
    <property type="match status" value="1"/>
</dbReference>
<feature type="transmembrane region" description="Helical" evidence="1">
    <location>
        <begin position="5"/>
        <end position="22"/>
    </location>
</feature>
<proteinExistence type="predicted"/>
<feature type="transmembrane region" description="Helical" evidence="1">
    <location>
        <begin position="61"/>
        <end position="86"/>
    </location>
</feature>
<dbReference type="Proteomes" id="UP000319263">
    <property type="component" value="Chromosome"/>
</dbReference>
<feature type="transmembrane region" description="Helical" evidence="1">
    <location>
        <begin position="28"/>
        <end position="49"/>
    </location>
</feature>
<sequence>MIIGLVITGLCLMFVLIIYLLLGRPGPTILASILALPTGIAVVVLLLFLDRLEPEPPLRLLFAFLWGAGVSALFALIINSTGILFLSSRIGVQEGMVIGASVIGPIVEETLKGTVLLLLLWRRRDDIDGPTDGIIYAGMVGIGFAVVEDINYYSESLDSAATLIAVVIMRGVLSPLLHPLFTSMTGLGVAYAANHRGGRGALAVIAGWLVAICLHAMWNFSSEFGLIGLAVAYGICLLAIIGLIILLVRDRRRTVRLIQQYLPMYDNFGIVTPADVTMLSSLRGRAQARRWVRARLGRPAGKAMVDYQLAATELALLHSHAASRTVSQQRFAFRQHSLVQLMSWAHAAFAPALLPSPAPGFVPPPWHR</sequence>
<evidence type="ECO:0000313" key="2">
    <source>
        <dbReference type="EMBL" id="QDP98800.1"/>
    </source>
</evidence>
<gene>
    <name evidence="2" type="ORF">FOE78_13675</name>
</gene>
<dbReference type="InterPro" id="IPR026898">
    <property type="entry name" value="PrsW"/>
</dbReference>
<reference evidence="2 3" key="1">
    <citation type="submission" date="2019-07" db="EMBL/GenBank/DDBJ databases">
        <title>Microlunatus dokdonensis sp. nov. isolated from the rhizospheric soil of the wild plant Elymus tsukushiensis.</title>
        <authorList>
            <person name="Ghim S.-Y."/>
            <person name="Hwang Y.-J."/>
            <person name="Son J.-S."/>
            <person name="Shin J.-H."/>
        </authorList>
    </citation>
    <scope>NUCLEOTIDE SEQUENCE [LARGE SCALE GENOMIC DNA]</scope>
    <source>
        <strain evidence="2 3">KUDC0627</strain>
    </source>
</reference>
<keyword evidence="1" id="KW-0472">Membrane</keyword>
<dbReference type="OrthoDB" id="9785431at2"/>
<evidence type="ECO:0000256" key="1">
    <source>
        <dbReference type="SAM" id="Phobius"/>
    </source>
</evidence>
<accession>A0A516Q5R9</accession>
<dbReference type="GO" id="GO:0006508">
    <property type="term" value="P:proteolysis"/>
    <property type="evidence" value="ECO:0007669"/>
    <property type="project" value="UniProtKB-KW"/>
</dbReference>
<feature type="transmembrane region" description="Helical" evidence="1">
    <location>
        <begin position="224"/>
        <end position="248"/>
    </location>
</feature>
<keyword evidence="1" id="KW-1133">Transmembrane helix</keyword>
<feature type="transmembrane region" description="Helical" evidence="1">
    <location>
        <begin position="160"/>
        <end position="181"/>
    </location>
</feature>
<feature type="transmembrane region" description="Helical" evidence="1">
    <location>
        <begin position="133"/>
        <end position="154"/>
    </location>
</feature>
<keyword evidence="2" id="KW-0645">Protease</keyword>
<organism evidence="2 3">
    <name type="scientific">Microlunatus elymi</name>
    <dbReference type="NCBI Taxonomy" id="2596828"/>
    <lineage>
        <taxon>Bacteria</taxon>
        <taxon>Bacillati</taxon>
        <taxon>Actinomycetota</taxon>
        <taxon>Actinomycetes</taxon>
        <taxon>Propionibacteriales</taxon>
        <taxon>Propionibacteriaceae</taxon>
        <taxon>Microlunatus</taxon>
    </lineage>
</organism>